<dbReference type="Pfam" id="PF21058">
    <property type="entry name" value="Stereocilin"/>
    <property type="match status" value="1"/>
</dbReference>
<keyword evidence="6" id="KW-0325">Glycoprotein</keyword>
<evidence type="ECO:0000256" key="4">
    <source>
        <dbReference type="ARBA" id="ARBA00022889"/>
    </source>
</evidence>
<organism evidence="9 10">
    <name type="scientific">Culter alburnus</name>
    <name type="common">Topmouth culter</name>
    <dbReference type="NCBI Taxonomy" id="194366"/>
    <lineage>
        <taxon>Eukaryota</taxon>
        <taxon>Metazoa</taxon>
        <taxon>Chordata</taxon>
        <taxon>Craniata</taxon>
        <taxon>Vertebrata</taxon>
        <taxon>Euteleostomi</taxon>
        <taxon>Actinopterygii</taxon>
        <taxon>Neopterygii</taxon>
        <taxon>Teleostei</taxon>
        <taxon>Ostariophysi</taxon>
        <taxon>Cypriniformes</taxon>
        <taxon>Xenocyprididae</taxon>
        <taxon>Xenocypridinae</taxon>
        <taxon>Culter</taxon>
    </lineage>
</organism>
<accession>A0AAW1ZHD5</accession>
<proteinExistence type="inferred from homology"/>
<reference evidence="9 10" key="1">
    <citation type="submission" date="2024-05" db="EMBL/GenBank/DDBJ databases">
        <title>A high-quality chromosomal-level genome assembly of Topmouth culter (Culter alburnus).</title>
        <authorList>
            <person name="Zhao H."/>
        </authorList>
    </citation>
    <scope>NUCLEOTIDE SEQUENCE [LARGE SCALE GENOMIC DNA]</scope>
    <source>
        <strain evidence="9">CATC2023</strain>
        <tissue evidence="9">Muscle</tissue>
    </source>
</reference>
<dbReference type="GO" id="GO:0009986">
    <property type="term" value="C:cell surface"/>
    <property type="evidence" value="ECO:0007669"/>
    <property type="project" value="TreeGrafter"/>
</dbReference>
<keyword evidence="5" id="KW-0472">Membrane</keyword>
<keyword evidence="4" id="KW-0130">Cell adhesion</keyword>
<dbReference type="InterPro" id="IPR010335">
    <property type="entry name" value="Mesothelin"/>
</dbReference>
<evidence type="ECO:0000256" key="5">
    <source>
        <dbReference type="ARBA" id="ARBA00023136"/>
    </source>
</evidence>
<evidence type="ECO:0000256" key="6">
    <source>
        <dbReference type="ARBA" id="ARBA00023180"/>
    </source>
</evidence>
<dbReference type="AlphaFoldDB" id="A0AAW1ZHD5"/>
<feature type="domain" description="Stereocilin LRR" evidence="8">
    <location>
        <begin position="338"/>
        <end position="488"/>
    </location>
</feature>
<feature type="signal peptide" evidence="7">
    <location>
        <begin position="1"/>
        <end position="19"/>
    </location>
</feature>
<feature type="chain" id="PRO_5043800046" description="Stereocilin LRR domain-containing protein" evidence="7">
    <location>
        <begin position="20"/>
        <end position="1184"/>
    </location>
</feature>
<gene>
    <name evidence="9" type="ORF">ABG768_008645</name>
</gene>
<evidence type="ECO:0000313" key="10">
    <source>
        <dbReference type="Proteomes" id="UP001479290"/>
    </source>
</evidence>
<comment type="subcellular location">
    <subcellularLocation>
        <location evidence="1">Membrane</location>
    </subcellularLocation>
</comment>
<dbReference type="GO" id="GO:0007160">
    <property type="term" value="P:cell-matrix adhesion"/>
    <property type="evidence" value="ECO:0007669"/>
    <property type="project" value="TreeGrafter"/>
</dbReference>
<evidence type="ECO:0000256" key="2">
    <source>
        <dbReference type="ARBA" id="ARBA00011016"/>
    </source>
</evidence>
<dbReference type="PANTHER" id="PTHR23412:SF21">
    <property type="entry name" value="OTOANCORIN ISOFORM X1"/>
    <property type="match status" value="1"/>
</dbReference>
<evidence type="ECO:0000259" key="8">
    <source>
        <dbReference type="Pfam" id="PF21058"/>
    </source>
</evidence>
<dbReference type="EMBL" id="JAWDJR010000016">
    <property type="protein sequence ID" value="KAK9960810.1"/>
    <property type="molecule type" value="Genomic_DNA"/>
</dbReference>
<keyword evidence="3 7" id="KW-0732">Signal</keyword>
<evidence type="ECO:0000256" key="7">
    <source>
        <dbReference type="SAM" id="SignalP"/>
    </source>
</evidence>
<keyword evidence="10" id="KW-1185">Reference proteome</keyword>
<evidence type="ECO:0000313" key="9">
    <source>
        <dbReference type="EMBL" id="KAK9960810.1"/>
    </source>
</evidence>
<comment type="similarity">
    <text evidence="2">Belongs to the mesothelin family.</text>
</comment>
<dbReference type="Pfam" id="PF06060">
    <property type="entry name" value="Mesothelin"/>
    <property type="match status" value="1"/>
</dbReference>
<dbReference type="GO" id="GO:0016020">
    <property type="term" value="C:membrane"/>
    <property type="evidence" value="ECO:0007669"/>
    <property type="project" value="UniProtKB-SubCell"/>
</dbReference>
<dbReference type="PANTHER" id="PTHR23412">
    <property type="entry name" value="STEREOCILIN RELATED"/>
    <property type="match status" value="1"/>
</dbReference>
<sequence length="1184" mass="130179">MGFYREGLILSLLIQWATAMSLTGTTAEMPDRNQSTIDFPKLPADFKEMAKKLMITCSKKGYHMPVMNNSLNSSYAQTQGQMMESPVSVFMELLSSLPPSFPSRSNQSNETAEDQAWSIAEKLQNCTNMGHMIELMRNTTDSPRCFMRAFMAPLSWMAIMQNGTDLSKEDLTKLLWAAKPFLETMPPSSFVLPAFSQSSHLAEMMKVFSEVFSILSEEQKNEIIGWVKERVAQNEFNCLLKAPASNMLPSKPQEKSTMTSTAIRTCPPGLLWLRARMLAIMGPFLSRLPLEEVKTIPKNELCEFFRTPDFSPSFHNVSGMQPTLGRTLFQRLKQECSSSDNFTQNMDRLGSLACFFDDALSLNLNLSRKLLSQIDACKNSEIDKVKRQLVQNILEKDSGASSPEMLQSLGSSVSVLPLSILSRFTPKDLNNTLSSFRQAKWSLAQAKTLAQKLLENATNINGEKLLSLGSMVRGVASAILKNVKAEGLLGNEALKTMSEKMSSLQRTALLEAFRRDVNASELVKGLPDSLLSSLSLSTLEKADLISVDQLQGRGWTAAQSTFLLKKILGNKINLGELRKLGQAVQGVTCEMIEKINRTDALDMAQTLNKSCIWLSRVQIRCAAQKLFASLEEQRPGYFSDIKNSELQAIPALLLIHLPVEKIQNLSDAVCPAFMEKMKQVNLSSLPNSSPARYALTKRAIGCLKGNVSDLSAAEVLTLGPLVCELDPAWISSLNSAALNSTLQALASCQFIQQQHRENLFRLLTGTYGDPAYWSEEDMRALGPLLLLNDTAVEKLPSKSWLKSYLSDLMDSLPSQPVVPPPKEFRSWLDLSALRRKLFELKTSSTLQSRRKREVGSTLEPTLIYIEDLKQGNVYWTPLQFSKMTTLTFKDAVPTLGEINNYSTEQLAALRTKTLEAWGSVSMLNESQITQLGCICQSFSAEELGNLSIASMDTLETLSACKFIQTQRTAVWQAFERVSGISVAGLGRLEMEGLGQFICGLQPTQIDQLNSTSFRDAVEAVGRVSCPLNISDRLKEKAVAVFGKPETWTEAQVSVMGNIIAGLSAVELGRLNSTILPFIQPSAIPLIPSDRLAALSVSQLKALGPDNAAMVTEAQRTGLRADQRAALDEAVGLKTARAEVSTGSSSTSSSGSAPLPLKGGAAVESMTGCVLFMQAIVLMLLRYIL</sequence>
<dbReference type="Proteomes" id="UP001479290">
    <property type="component" value="Unassembled WGS sequence"/>
</dbReference>
<evidence type="ECO:0000256" key="1">
    <source>
        <dbReference type="ARBA" id="ARBA00004370"/>
    </source>
</evidence>
<dbReference type="InterPro" id="IPR048992">
    <property type="entry name" value="Stereocilin_LRR"/>
</dbReference>
<comment type="caution">
    <text evidence="9">The sequence shown here is derived from an EMBL/GenBank/DDBJ whole genome shotgun (WGS) entry which is preliminary data.</text>
</comment>
<name>A0AAW1ZHD5_CULAL</name>
<dbReference type="InterPro" id="IPR026664">
    <property type="entry name" value="Stereocilin-rel"/>
</dbReference>
<evidence type="ECO:0000256" key="3">
    <source>
        <dbReference type="ARBA" id="ARBA00022729"/>
    </source>
</evidence>
<protein>
    <recommendedName>
        <fullName evidence="8">Stereocilin LRR domain-containing protein</fullName>
    </recommendedName>
</protein>